<evidence type="ECO:0000313" key="2">
    <source>
        <dbReference type="EMBL" id="KAK1837633.1"/>
    </source>
</evidence>
<keyword evidence="3" id="KW-1185">Reference proteome</keyword>
<comment type="caution">
    <text evidence="2">The sequence shown here is derived from an EMBL/GenBank/DDBJ whole genome shotgun (WGS) entry which is preliminary data.</text>
</comment>
<dbReference type="AlphaFoldDB" id="A0AAD9E7J9"/>
<feature type="region of interest" description="Disordered" evidence="1">
    <location>
        <begin position="1"/>
        <end position="50"/>
    </location>
</feature>
<feature type="compositionally biased region" description="Basic and acidic residues" evidence="1">
    <location>
        <begin position="105"/>
        <end position="115"/>
    </location>
</feature>
<proteinExistence type="predicted"/>
<dbReference type="EMBL" id="JAQOWY010001089">
    <property type="protein sequence ID" value="KAK1837633.1"/>
    <property type="molecule type" value="Genomic_DNA"/>
</dbReference>
<reference evidence="2" key="1">
    <citation type="submission" date="2023-01" db="EMBL/GenBank/DDBJ databases">
        <title>Colletotrichum chrysophilum M932 genome sequence.</title>
        <authorList>
            <person name="Baroncelli R."/>
        </authorList>
    </citation>
    <scope>NUCLEOTIDE SEQUENCE</scope>
    <source>
        <strain evidence="2">M932</strain>
    </source>
</reference>
<accession>A0AAD9E7J9</accession>
<feature type="region of interest" description="Disordered" evidence="1">
    <location>
        <begin position="83"/>
        <end position="115"/>
    </location>
</feature>
<dbReference type="Proteomes" id="UP001243330">
    <property type="component" value="Unassembled WGS sequence"/>
</dbReference>
<evidence type="ECO:0000313" key="3">
    <source>
        <dbReference type="Proteomes" id="UP001243330"/>
    </source>
</evidence>
<protein>
    <submittedName>
        <fullName evidence="2">Uncharacterized protein</fullName>
    </submittedName>
</protein>
<sequence length="115" mass="13289">MIQPFEYPRAPPPNGPVALSQDAEYNDQERSQAQKRPRPILPSRQREQRQKVLRRYGYKARSIIAAWTTGHRHVLLQRRLGKCFSNHTPNNPAHTVHAPDSPPSPKERRGIKVVR</sequence>
<name>A0AAD9E7J9_9PEZI</name>
<organism evidence="2 3">
    <name type="scientific">Colletotrichum chrysophilum</name>
    <dbReference type="NCBI Taxonomy" id="1836956"/>
    <lineage>
        <taxon>Eukaryota</taxon>
        <taxon>Fungi</taxon>
        <taxon>Dikarya</taxon>
        <taxon>Ascomycota</taxon>
        <taxon>Pezizomycotina</taxon>
        <taxon>Sordariomycetes</taxon>
        <taxon>Hypocreomycetidae</taxon>
        <taxon>Glomerellales</taxon>
        <taxon>Glomerellaceae</taxon>
        <taxon>Colletotrichum</taxon>
        <taxon>Colletotrichum gloeosporioides species complex</taxon>
    </lineage>
</organism>
<gene>
    <name evidence="2" type="ORF">CCHR01_19745</name>
</gene>
<evidence type="ECO:0000256" key="1">
    <source>
        <dbReference type="SAM" id="MobiDB-lite"/>
    </source>
</evidence>